<dbReference type="EMBL" id="QOCR01000004">
    <property type="protein sequence ID" value="RHW49736.1"/>
    <property type="molecule type" value="Genomic_DNA"/>
</dbReference>
<dbReference type="CDD" id="cd06583">
    <property type="entry name" value="PGRP"/>
    <property type="match status" value="1"/>
</dbReference>
<proteinExistence type="predicted"/>
<dbReference type="InterPro" id="IPR002502">
    <property type="entry name" value="Amidase_domain"/>
</dbReference>
<dbReference type="SMART" id="SM00644">
    <property type="entry name" value="Ami_2"/>
    <property type="match status" value="1"/>
</dbReference>
<dbReference type="Proteomes" id="UP000284109">
    <property type="component" value="Unassembled WGS sequence"/>
</dbReference>
<dbReference type="OrthoDB" id="9816557at2"/>
<protein>
    <recommendedName>
        <fullName evidence="1">N-acetylmuramoyl-L-alanine amidase domain-containing protein</fullName>
    </recommendedName>
</protein>
<feature type="domain" description="N-acetylmuramoyl-L-alanine amidase" evidence="1">
    <location>
        <begin position="11"/>
        <end position="158"/>
    </location>
</feature>
<accession>A0A417ZEW6</accession>
<comment type="caution">
    <text evidence="2">The sequence shown here is derived from an EMBL/GenBank/DDBJ whole genome shotgun (WGS) entry which is preliminary data.</text>
</comment>
<reference evidence="2 3" key="1">
    <citation type="submission" date="2018-07" db="EMBL/GenBank/DDBJ databases">
        <title>Genome sequences of six Lactobacillus spp. isolated from bumble bee guts.</title>
        <authorList>
            <person name="Motta E.V.S."/>
            <person name="Moran N.A."/>
        </authorList>
    </citation>
    <scope>NUCLEOTIDE SEQUENCE [LARGE SCALE GENOMIC DNA]</scope>
    <source>
        <strain evidence="2 3">BI-1.1</strain>
    </source>
</reference>
<dbReference type="Pfam" id="PF01510">
    <property type="entry name" value="Amidase_2"/>
    <property type="match status" value="1"/>
</dbReference>
<dbReference type="AlphaFoldDB" id="A0A417ZEW6"/>
<dbReference type="SUPFAM" id="SSF55846">
    <property type="entry name" value="N-acetylmuramoyl-L-alanine amidase-like"/>
    <property type="match status" value="1"/>
</dbReference>
<dbReference type="InterPro" id="IPR036505">
    <property type="entry name" value="Amidase/PGRP_sf"/>
</dbReference>
<evidence type="ECO:0000259" key="1">
    <source>
        <dbReference type="SMART" id="SM00644"/>
    </source>
</evidence>
<dbReference type="Gene3D" id="3.40.80.10">
    <property type="entry name" value="Peptidoglycan recognition protein-like"/>
    <property type="match status" value="1"/>
</dbReference>
<keyword evidence="3" id="KW-1185">Reference proteome</keyword>
<evidence type="ECO:0000313" key="2">
    <source>
        <dbReference type="EMBL" id="RHW49736.1"/>
    </source>
</evidence>
<organism evidence="2 3">
    <name type="scientific">Bombilactobacillus bombi</name>
    <dbReference type="NCBI Taxonomy" id="1303590"/>
    <lineage>
        <taxon>Bacteria</taxon>
        <taxon>Bacillati</taxon>
        <taxon>Bacillota</taxon>
        <taxon>Bacilli</taxon>
        <taxon>Lactobacillales</taxon>
        <taxon>Lactobacillaceae</taxon>
        <taxon>Bombilactobacillus</taxon>
    </lineage>
</organism>
<evidence type="ECO:0000313" key="3">
    <source>
        <dbReference type="Proteomes" id="UP000284109"/>
    </source>
</evidence>
<dbReference type="GO" id="GO:0008745">
    <property type="term" value="F:N-acetylmuramoyl-L-alanine amidase activity"/>
    <property type="evidence" value="ECO:0007669"/>
    <property type="project" value="InterPro"/>
</dbReference>
<dbReference type="GO" id="GO:0009253">
    <property type="term" value="P:peptidoglycan catabolic process"/>
    <property type="evidence" value="ECO:0007669"/>
    <property type="project" value="InterPro"/>
</dbReference>
<name>A0A417ZEW6_9LACO</name>
<gene>
    <name evidence="2" type="ORF">DS831_06120</name>
</gene>
<sequence>MIFMLQINKNYALGDGEGDMRIAQNLYVVLHESGNQNDVYDNQAVVHEVQYMRNHYNSAYSTFFVGGGGQVFQIGEPGYVAWACLGGNPYSPVQIELARTADAGIFKKDYAAYIELARTYAQKYGIPLTLDAGGAGTAGIKSHQWITNNYGGDHVDPYAYLASHGITKQQLAYDLMHGLTVVDPITICNVVQAYSPNGGALTMYHANGQAFDNTPLISQTKWVSNGIVPDKFGRPMFLVGKDSYLPQRSTTLNQIVEINQKYGKCATAVTANGKVISGLGNKFKAQSRWKTADKLFNIKDVGWCYQVSNIEFIPIKYQVGSGFKG</sequence>